<keyword evidence="10" id="KW-1185">Reference proteome</keyword>
<keyword evidence="5 7" id="KW-1133">Transmembrane helix</keyword>
<evidence type="ECO:0000256" key="5">
    <source>
        <dbReference type="ARBA" id="ARBA00022989"/>
    </source>
</evidence>
<dbReference type="EMBL" id="JBHMAG010000009">
    <property type="protein sequence ID" value="MFB9752045.1"/>
    <property type="molecule type" value="Genomic_DNA"/>
</dbReference>
<dbReference type="Gene3D" id="1.10.3720.10">
    <property type="entry name" value="MetI-like"/>
    <property type="match status" value="1"/>
</dbReference>
<dbReference type="SUPFAM" id="SSF161098">
    <property type="entry name" value="MetI-like"/>
    <property type="match status" value="1"/>
</dbReference>
<evidence type="ECO:0000256" key="3">
    <source>
        <dbReference type="ARBA" id="ARBA00022475"/>
    </source>
</evidence>
<comment type="subcellular location">
    <subcellularLocation>
        <location evidence="1 7">Cell membrane</location>
        <topology evidence="1 7">Multi-pass membrane protein</topology>
    </subcellularLocation>
</comment>
<dbReference type="InterPro" id="IPR035906">
    <property type="entry name" value="MetI-like_sf"/>
</dbReference>
<evidence type="ECO:0000256" key="1">
    <source>
        <dbReference type="ARBA" id="ARBA00004651"/>
    </source>
</evidence>
<keyword evidence="6 7" id="KW-0472">Membrane</keyword>
<dbReference type="PANTHER" id="PTHR43744">
    <property type="entry name" value="ABC TRANSPORTER PERMEASE PROTEIN MG189-RELATED-RELATED"/>
    <property type="match status" value="1"/>
</dbReference>
<dbReference type="RefSeq" id="WP_344910685.1">
    <property type="nucleotide sequence ID" value="NZ_BAAAYO010000010.1"/>
</dbReference>
<feature type="transmembrane region" description="Helical" evidence="7">
    <location>
        <begin position="240"/>
        <end position="259"/>
    </location>
</feature>
<accession>A0ABV5VV75</accession>
<evidence type="ECO:0000256" key="2">
    <source>
        <dbReference type="ARBA" id="ARBA00022448"/>
    </source>
</evidence>
<feature type="transmembrane region" description="Helical" evidence="7">
    <location>
        <begin position="104"/>
        <end position="128"/>
    </location>
</feature>
<feature type="transmembrane region" description="Helical" evidence="7">
    <location>
        <begin position="180"/>
        <end position="205"/>
    </location>
</feature>
<evidence type="ECO:0000259" key="8">
    <source>
        <dbReference type="PROSITE" id="PS50928"/>
    </source>
</evidence>
<dbReference type="PANTHER" id="PTHR43744:SF12">
    <property type="entry name" value="ABC TRANSPORTER PERMEASE PROTEIN MG189-RELATED"/>
    <property type="match status" value="1"/>
</dbReference>
<proteinExistence type="inferred from homology"/>
<dbReference type="PROSITE" id="PS50928">
    <property type="entry name" value="ABC_TM1"/>
    <property type="match status" value="1"/>
</dbReference>
<reference evidence="9 10" key="1">
    <citation type="submission" date="2024-09" db="EMBL/GenBank/DDBJ databases">
        <authorList>
            <person name="Sun Q."/>
            <person name="Mori K."/>
        </authorList>
    </citation>
    <scope>NUCLEOTIDE SEQUENCE [LARGE SCALE GENOMIC DNA]</scope>
    <source>
        <strain evidence="9 10">JCM 12520</strain>
    </source>
</reference>
<comment type="caution">
    <text evidence="9">The sequence shown here is derived from an EMBL/GenBank/DDBJ whole genome shotgun (WGS) entry which is preliminary data.</text>
</comment>
<feature type="domain" description="ABC transmembrane type-1" evidence="8">
    <location>
        <begin position="69"/>
        <end position="259"/>
    </location>
</feature>
<name>A0ABV5VV75_9BACL</name>
<evidence type="ECO:0000313" key="10">
    <source>
        <dbReference type="Proteomes" id="UP001589619"/>
    </source>
</evidence>
<evidence type="ECO:0000256" key="4">
    <source>
        <dbReference type="ARBA" id="ARBA00022692"/>
    </source>
</evidence>
<dbReference type="InterPro" id="IPR000515">
    <property type="entry name" value="MetI-like"/>
</dbReference>
<keyword evidence="4 7" id="KW-0812">Transmembrane</keyword>
<protein>
    <submittedName>
        <fullName evidence="9">Carbohydrate ABC transporter permease</fullName>
    </submittedName>
</protein>
<dbReference type="Proteomes" id="UP001589619">
    <property type="component" value="Unassembled WGS sequence"/>
</dbReference>
<feature type="transmembrane region" description="Helical" evidence="7">
    <location>
        <begin position="9"/>
        <end position="29"/>
    </location>
</feature>
<evidence type="ECO:0000256" key="6">
    <source>
        <dbReference type="ARBA" id="ARBA00023136"/>
    </source>
</evidence>
<sequence length="274" mass="30222">MTKVIGKAIVYLLLVAGAIAMFLPFLWMVSASLKTAGAVAKLPPQWIPNPIEWGNYKVVWESVNFAGYAFNSTFLVIIELIGTLLSCALVAFGLALFDFRLKKPLYLMMLATLMLPFQVTLIPSYFIWKSFGMLNTYYPLIVPHFLGGAFGIFLLHQFIKSLPKELYEAAVMDGYSPPGIFWIIYLPLCKPALAALSVFTFMGAWNNTIGPLIYLQDKKLFTLPLGLLYLKGNSEVDTSLLMAGAVIITIPVVAVYLVAQKQFVQGIASTGLKG</sequence>
<keyword evidence="3" id="KW-1003">Cell membrane</keyword>
<dbReference type="Pfam" id="PF00528">
    <property type="entry name" value="BPD_transp_1"/>
    <property type="match status" value="1"/>
</dbReference>
<comment type="similarity">
    <text evidence="7">Belongs to the binding-protein-dependent transport system permease family.</text>
</comment>
<feature type="transmembrane region" description="Helical" evidence="7">
    <location>
        <begin position="74"/>
        <end position="97"/>
    </location>
</feature>
<organism evidence="9 10">
    <name type="scientific">Paenibacillus hodogayensis</name>
    <dbReference type="NCBI Taxonomy" id="279208"/>
    <lineage>
        <taxon>Bacteria</taxon>
        <taxon>Bacillati</taxon>
        <taxon>Bacillota</taxon>
        <taxon>Bacilli</taxon>
        <taxon>Bacillales</taxon>
        <taxon>Paenibacillaceae</taxon>
        <taxon>Paenibacillus</taxon>
    </lineage>
</organism>
<gene>
    <name evidence="9" type="ORF">ACFFNY_10810</name>
</gene>
<evidence type="ECO:0000256" key="7">
    <source>
        <dbReference type="RuleBase" id="RU363032"/>
    </source>
</evidence>
<dbReference type="CDD" id="cd06261">
    <property type="entry name" value="TM_PBP2"/>
    <property type="match status" value="1"/>
</dbReference>
<evidence type="ECO:0000313" key="9">
    <source>
        <dbReference type="EMBL" id="MFB9752045.1"/>
    </source>
</evidence>
<keyword evidence="2 7" id="KW-0813">Transport</keyword>
<feature type="transmembrane region" description="Helical" evidence="7">
    <location>
        <begin position="140"/>
        <end position="159"/>
    </location>
</feature>